<dbReference type="InterPro" id="IPR052380">
    <property type="entry name" value="Viral_DNA_packaging_terminase"/>
</dbReference>
<dbReference type="InterPro" id="IPR027417">
    <property type="entry name" value="P-loop_NTPase"/>
</dbReference>
<dbReference type="EMBL" id="JAAGAX010000225">
    <property type="protein sequence ID" value="KAF2282414.1"/>
    <property type="molecule type" value="Genomic_DNA"/>
</dbReference>
<protein>
    <recommendedName>
        <fullName evidence="2">Phage terminase large subunit N-terminal domain-containing protein</fullName>
    </recommendedName>
</protein>
<gene>
    <name evidence="3" type="ORF">GH714_044099</name>
</gene>
<feature type="compositionally biased region" description="Polar residues" evidence="1">
    <location>
        <begin position="379"/>
        <end position="389"/>
    </location>
</feature>
<dbReference type="InterPro" id="IPR006437">
    <property type="entry name" value="Phage_terminase_lsu"/>
</dbReference>
<evidence type="ECO:0000259" key="2">
    <source>
        <dbReference type="Pfam" id="PF04466"/>
    </source>
</evidence>
<name>A0A6A6K1L8_HEVBR</name>
<dbReference type="Gene3D" id="3.30.420.280">
    <property type="match status" value="1"/>
</dbReference>
<dbReference type="AlphaFoldDB" id="A0A6A6K1L8"/>
<feature type="region of interest" description="Disordered" evidence="1">
    <location>
        <begin position="371"/>
        <end position="413"/>
    </location>
</feature>
<dbReference type="PANTHER" id="PTHR39184">
    <property type="match status" value="1"/>
</dbReference>
<organism evidence="3 4">
    <name type="scientific">Hevea brasiliensis</name>
    <name type="common">Para rubber tree</name>
    <name type="synonym">Siphonia brasiliensis</name>
    <dbReference type="NCBI Taxonomy" id="3981"/>
    <lineage>
        <taxon>Eukaryota</taxon>
        <taxon>Viridiplantae</taxon>
        <taxon>Streptophyta</taxon>
        <taxon>Embryophyta</taxon>
        <taxon>Tracheophyta</taxon>
        <taxon>Spermatophyta</taxon>
        <taxon>Magnoliopsida</taxon>
        <taxon>eudicotyledons</taxon>
        <taxon>Gunneridae</taxon>
        <taxon>Pentapetalae</taxon>
        <taxon>rosids</taxon>
        <taxon>fabids</taxon>
        <taxon>Malpighiales</taxon>
        <taxon>Euphorbiaceae</taxon>
        <taxon>Crotonoideae</taxon>
        <taxon>Micrandreae</taxon>
        <taxon>Hevea</taxon>
    </lineage>
</organism>
<dbReference type="Gene3D" id="3.40.50.300">
    <property type="entry name" value="P-loop containing nucleotide triphosphate hydrolases"/>
    <property type="match status" value="1"/>
</dbReference>
<dbReference type="InterPro" id="IPR035412">
    <property type="entry name" value="Terminase_L_N"/>
</dbReference>
<evidence type="ECO:0000313" key="4">
    <source>
        <dbReference type="Proteomes" id="UP000467840"/>
    </source>
</evidence>
<comment type="caution">
    <text evidence="3">The sequence shown here is derived from an EMBL/GenBank/DDBJ whole genome shotgun (WGS) entry which is preliminary data.</text>
</comment>
<dbReference type="Proteomes" id="UP000467840">
    <property type="component" value="Unassembled WGS sequence"/>
</dbReference>
<dbReference type="NCBIfam" id="TIGR01547">
    <property type="entry name" value="phage_term_2"/>
    <property type="match status" value="1"/>
</dbReference>
<dbReference type="PANTHER" id="PTHR39184:SF1">
    <property type="entry name" value="PBSX PHAGE TERMINASE LARGE SUBUNIT"/>
    <property type="match status" value="1"/>
</dbReference>
<keyword evidence="4" id="KW-1185">Reference proteome</keyword>
<reference evidence="3 4" key="1">
    <citation type="journal article" date="2020" name="Mol. Plant">
        <title>The Chromosome-Based Rubber Tree Genome Provides New Insights into Spurge Genome Evolution and Rubber Biosynthesis.</title>
        <authorList>
            <person name="Liu J."/>
            <person name="Shi C."/>
            <person name="Shi C.C."/>
            <person name="Li W."/>
            <person name="Zhang Q.J."/>
            <person name="Zhang Y."/>
            <person name="Li K."/>
            <person name="Lu H.F."/>
            <person name="Shi C."/>
            <person name="Zhu S.T."/>
            <person name="Xiao Z.Y."/>
            <person name="Nan H."/>
            <person name="Yue Y."/>
            <person name="Zhu X.G."/>
            <person name="Wu Y."/>
            <person name="Hong X.N."/>
            <person name="Fan G.Y."/>
            <person name="Tong Y."/>
            <person name="Zhang D."/>
            <person name="Mao C.L."/>
            <person name="Liu Y.L."/>
            <person name="Hao S.J."/>
            <person name="Liu W.Q."/>
            <person name="Lv M.Q."/>
            <person name="Zhang H.B."/>
            <person name="Liu Y."/>
            <person name="Hu-Tang G.R."/>
            <person name="Wang J.P."/>
            <person name="Wang J.H."/>
            <person name="Sun Y.H."/>
            <person name="Ni S.B."/>
            <person name="Chen W.B."/>
            <person name="Zhang X.C."/>
            <person name="Jiao Y.N."/>
            <person name="Eichler E.E."/>
            <person name="Li G.H."/>
            <person name="Liu X."/>
            <person name="Gao L.Z."/>
        </authorList>
    </citation>
    <scope>NUCLEOTIDE SEQUENCE [LARGE SCALE GENOMIC DNA]</scope>
    <source>
        <strain evidence="4">cv. GT1</strain>
        <tissue evidence="3">Leaf</tissue>
    </source>
</reference>
<dbReference type="Pfam" id="PF04466">
    <property type="entry name" value="Terminase_3"/>
    <property type="match status" value="1"/>
</dbReference>
<evidence type="ECO:0000313" key="3">
    <source>
        <dbReference type="EMBL" id="KAF2282414.1"/>
    </source>
</evidence>
<sequence length="413" mass="47516">MARKRLSAVAIEKLEQAIGDATAHAATSAVFGICNMQKEVIRKLRMTADGVTDVTHEDCEADHLIPERLERLLYPKPWKVVFGGRGSAKTRTVATILTESARFRAERVGCFREIQQSIEDSSYQELVDEIERKGESAEYRCIDGKITHKRTKSKFRFRGLYRNINGVKGFAGITKAWIEEAENVSQASWDILEPTIRNKGSEIWVTFNPNKEVDATWNQWVQPWRDKLVNGTYEDDEILIIECNWTNNPWMTDELIRSKEKMKRVDFDRYMHIWEGKFNKRSDEQVFGGKWRVDSFEPQPHWHGPYHGMDFGFSGDPAAMTEVWVENLDNGPHGEERRKVYINREYGKIHLEITDHPAAMDQNFPMARKSRWYADSSRPETISQSNELDSISIPAKMAGSVEDGEHGSGVAKR</sequence>
<evidence type="ECO:0000256" key="1">
    <source>
        <dbReference type="SAM" id="MobiDB-lite"/>
    </source>
</evidence>
<accession>A0A6A6K1L8</accession>
<proteinExistence type="predicted"/>
<feature type="domain" description="Phage terminase large subunit N-terminal" evidence="2">
    <location>
        <begin position="78"/>
        <end position="276"/>
    </location>
</feature>